<dbReference type="PANTHER" id="PTHR13620">
    <property type="entry name" value="3-5 EXONUCLEASE"/>
    <property type="match status" value="1"/>
</dbReference>
<comment type="subcellular location">
    <subcellularLocation>
        <location evidence="3">Mitochondrion membrane</location>
    </subcellularLocation>
</comment>
<evidence type="ECO:0000313" key="16">
    <source>
        <dbReference type="EMBL" id="NOV48698.1"/>
    </source>
</evidence>
<evidence type="ECO:0000256" key="13">
    <source>
        <dbReference type="ARBA" id="ARBA00069878"/>
    </source>
</evidence>
<evidence type="ECO:0000256" key="6">
    <source>
        <dbReference type="ARBA" id="ARBA00022723"/>
    </source>
</evidence>
<evidence type="ECO:0000256" key="5">
    <source>
        <dbReference type="ARBA" id="ARBA00022722"/>
    </source>
</evidence>
<evidence type="ECO:0000256" key="1">
    <source>
        <dbReference type="ARBA" id="ARBA00001936"/>
    </source>
</evidence>
<dbReference type="SUPFAM" id="SSF53098">
    <property type="entry name" value="Ribonuclease H-like"/>
    <property type="match status" value="1"/>
</dbReference>
<comment type="cofactor">
    <cofactor evidence="1">
        <name>Mn(2+)</name>
        <dbReference type="ChEBI" id="CHEBI:29035"/>
    </cofactor>
</comment>
<keyword evidence="8 16" id="KW-0269">Exonuclease</keyword>
<dbReference type="PANTHER" id="PTHR13620:SF104">
    <property type="entry name" value="EXONUCLEASE 3'-5' DOMAIN-CONTAINING PROTEIN 2"/>
    <property type="match status" value="1"/>
</dbReference>
<keyword evidence="5" id="KW-0540">Nuclease</keyword>
<keyword evidence="11 14" id="KW-0472">Membrane</keyword>
<dbReference type="GO" id="GO:0006310">
    <property type="term" value="P:DNA recombination"/>
    <property type="evidence" value="ECO:0007669"/>
    <property type="project" value="UniProtKB-ARBA"/>
</dbReference>
<dbReference type="PROSITE" id="PS51257">
    <property type="entry name" value="PROKAR_LIPOPROTEIN"/>
    <property type="match status" value="1"/>
</dbReference>
<evidence type="ECO:0000256" key="3">
    <source>
        <dbReference type="ARBA" id="ARBA00004325"/>
    </source>
</evidence>
<dbReference type="AlphaFoldDB" id="A0A6M2DU71"/>
<keyword evidence="6" id="KW-0479">Metal-binding</keyword>
<evidence type="ECO:0000256" key="10">
    <source>
        <dbReference type="ARBA" id="ARBA00023128"/>
    </source>
</evidence>
<protein>
    <recommendedName>
        <fullName evidence="13">Exonuclease 3'-5' domain-containing protein 2</fullName>
    </recommendedName>
</protein>
<dbReference type="GO" id="GO:0031966">
    <property type="term" value="C:mitochondrial membrane"/>
    <property type="evidence" value="ECO:0007669"/>
    <property type="project" value="UniProtKB-SubCell"/>
</dbReference>
<evidence type="ECO:0000256" key="2">
    <source>
        <dbReference type="ARBA" id="ARBA00001946"/>
    </source>
</evidence>
<evidence type="ECO:0000256" key="4">
    <source>
        <dbReference type="ARBA" id="ARBA00022692"/>
    </source>
</evidence>
<organism evidence="16">
    <name type="scientific">Xenopsylla cheopis</name>
    <name type="common">Oriental rat flea</name>
    <name type="synonym">Pulex cheopis</name>
    <dbReference type="NCBI Taxonomy" id="163159"/>
    <lineage>
        <taxon>Eukaryota</taxon>
        <taxon>Metazoa</taxon>
        <taxon>Ecdysozoa</taxon>
        <taxon>Arthropoda</taxon>
        <taxon>Hexapoda</taxon>
        <taxon>Insecta</taxon>
        <taxon>Pterygota</taxon>
        <taxon>Neoptera</taxon>
        <taxon>Endopterygota</taxon>
        <taxon>Siphonaptera</taxon>
        <taxon>Pulicidae</taxon>
        <taxon>Xenopsyllinae</taxon>
        <taxon>Xenopsylla</taxon>
    </lineage>
</organism>
<keyword evidence="9 14" id="KW-1133">Transmembrane helix</keyword>
<proteinExistence type="inferred from homology"/>
<dbReference type="SMART" id="SM00474">
    <property type="entry name" value="35EXOc"/>
    <property type="match status" value="1"/>
</dbReference>
<evidence type="ECO:0000256" key="9">
    <source>
        <dbReference type="ARBA" id="ARBA00022989"/>
    </source>
</evidence>
<dbReference type="InterPro" id="IPR002562">
    <property type="entry name" value="3'-5'_exonuclease_dom"/>
</dbReference>
<evidence type="ECO:0000259" key="15">
    <source>
        <dbReference type="SMART" id="SM00474"/>
    </source>
</evidence>
<feature type="transmembrane region" description="Helical" evidence="14">
    <location>
        <begin position="7"/>
        <end position="25"/>
    </location>
</feature>
<dbReference type="Pfam" id="PF01612">
    <property type="entry name" value="DNA_pol_A_exo1"/>
    <property type="match status" value="1"/>
</dbReference>
<evidence type="ECO:0000256" key="11">
    <source>
        <dbReference type="ARBA" id="ARBA00023136"/>
    </source>
</evidence>
<comment type="cofactor">
    <cofactor evidence="2">
        <name>Mg(2+)</name>
        <dbReference type="ChEBI" id="CHEBI:18420"/>
    </cofactor>
</comment>
<sequence length="576" mass="65685">MSESHKYIKSIAFATFGLGCAYILTKYKSNIAYKLLRLLNKNQLQYKTIKIISTEAECKLAVELLMRQCSELSVLGFDCEWVTVGGARRPIALLQLASYDGVCTLFRLCHLKRVPPELRSLLEDSKILKVGVAPIDDARYLANDFSVEMSGTVDLRHLAIISRNKPQGLAKLASEILGVKLDKSWQLRCSDWEANTLTKAQEEYAARDALAAIEIFKKLASVLPNSSFIFTKSNYLKAIDLCKHFLDIKYKQKSFEAKLPDGFGEPHKNQRNCTQSKPYYRNFSTRKRPLYHNCYLEAPDGELLCTCDRKKAEWYVNKLLGNVVSEDPFTVRLKFEPSGRAVGEVGQYYTLEKINQCVVCGKQDSYIRKNVVPREYRKLFPVVMKEHTSHDVLLLCTPCHQRSNISDLNMRRKLGVICGAPLESEEGSHRLIQSADMRQLKSAARALLLSYETIPESRKEILKNTILQWYPDSEITEELLKQASDVQTAFPNMCYEPHGNKVVQYFSKNPETGGLVGLERMWREHFLEVMKPEFLPPLWSVTHSTNRLKIRAEEGRVEHSDLVLAGIDHANITQST</sequence>
<evidence type="ECO:0000256" key="12">
    <source>
        <dbReference type="ARBA" id="ARBA00061005"/>
    </source>
</evidence>
<keyword evidence="7" id="KW-0378">Hydrolase</keyword>
<keyword evidence="4 14" id="KW-0812">Transmembrane</keyword>
<dbReference type="InterPro" id="IPR051132">
    <property type="entry name" value="3-5_Exonuclease_domain"/>
</dbReference>
<dbReference type="GO" id="GO:0005634">
    <property type="term" value="C:nucleus"/>
    <property type="evidence" value="ECO:0007669"/>
    <property type="project" value="TreeGrafter"/>
</dbReference>
<dbReference type="EMBL" id="GIIL01004972">
    <property type="protein sequence ID" value="NOV48698.1"/>
    <property type="molecule type" value="Transcribed_RNA"/>
</dbReference>
<reference evidence="16" key="1">
    <citation type="submission" date="2020-03" db="EMBL/GenBank/DDBJ databases">
        <title>Transcriptomic Profiling of the Digestive Tract of the Rat Flea, Xenopsylla cheopis, Following Blood Feeding and Infection with Yersinia pestis.</title>
        <authorList>
            <person name="Bland D.M."/>
            <person name="Martens C.A."/>
            <person name="Virtaneva K."/>
            <person name="Kanakabandi K."/>
            <person name="Long D."/>
            <person name="Rosenke R."/>
            <person name="Saturday G.A."/>
            <person name="Hoyt F.H."/>
            <person name="Bruno D.P."/>
            <person name="Ribeiro J.M.C."/>
            <person name="Hinnebusch J."/>
        </authorList>
    </citation>
    <scope>NUCLEOTIDE SEQUENCE</scope>
</reference>
<dbReference type="GO" id="GO:0000175">
    <property type="term" value="F:3'-5'-RNA exonuclease activity"/>
    <property type="evidence" value="ECO:0007669"/>
    <property type="project" value="UniProtKB-ARBA"/>
</dbReference>
<dbReference type="Gene3D" id="3.30.420.10">
    <property type="entry name" value="Ribonuclease H-like superfamily/Ribonuclease H"/>
    <property type="match status" value="1"/>
</dbReference>
<dbReference type="CDD" id="cd06141">
    <property type="entry name" value="WRN_exo"/>
    <property type="match status" value="1"/>
</dbReference>
<dbReference type="GO" id="GO:0046872">
    <property type="term" value="F:metal ion binding"/>
    <property type="evidence" value="ECO:0007669"/>
    <property type="project" value="UniProtKB-KW"/>
</dbReference>
<dbReference type="GO" id="GO:0003676">
    <property type="term" value="F:nucleic acid binding"/>
    <property type="evidence" value="ECO:0007669"/>
    <property type="project" value="InterPro"/>
</dbReference>
<evidence type="ECO:0000256" key="8">
    <source>
        <dbReference type="ARBA" id="ARBA00022839"/>
    </source>
</evidence>
<evidence type="ECO:0000256" key="14">
    <source>
        <dbReference type="SAM" id="Phobius"/>
    </source>
</evidence>
<name>A0A6M2DU71_XENCH</name>
<dbReference type="InterPro" id="IPR036397">
    <property type="entry name" value="RNaseH_sf"/>
</dbReference>
<dbReference type="InterPro" id="IPR012337">
    <property type="entry name" value="RNaseH-like_sf"/>
</dbReference>
<evidence type="ECO:0000256" key="7">
    <source>
        <dbReference type="ARBA" id="ARBA00022801"/>
    </source>
</evidence>
<feature type="domain" description="3'-5' exonuclease" evidence="15">
    <location>
        <begin position="49"/>
        <end position="224"/>
    </location>
</feature>
<keyword evidence="10" id="KW-0496">Mitochondrion</keyword>
<accession>A0A6M2DU71</accession>
<comment type="similarity">
    <text evidence="12">Belongs to the EXD2 family.</text>
</comment>
<dbReference type="FunFam" id="3.30.420.10:FF:000041">
    <property type="entry name" value="Exonuclease 3'-5' domain containing 2"/>
    <property type="match status" value="1"/>
</dbReference>